<dbReference type="AlphaFoldDB" id="A0A8J4VDG1"/>
<gene>
    <name evidence="1" type="ORF">CMV_027214</name>
</gene>
<dbReference type="Proteomes" id="UP000737018">
    <property type="component" value="Unassembled WGS sequence"/>
</dbReference>
<evidence type="ECO:0000313" key="2">
    <source>
        <dbReference type="Proteomes" id="UP000737018"/>
    </source>
</evidence>
<organism evidence="1 2">
    <name type="scientific">Castanea mollissima</name>
    <name type="common">Chinese chestnut</name>
    <dbReference type="NCBI Taxonomy" id="60419"/>
    <lineage>
        <taxon>Eukaryota</taxon>
        <taxon>Viridiplantae</taxon>
        <taxon>Streptophyta</taxon>
        <taxon>Embryophyta</taxon>
        <taxon>Tracheophyta</taxon>
        <taxon>Spermatophyta</taxon>
        <taxon>Magnoliopsida</taxon>
        <taxon>eudicotyledons</taxon>
        <taxon>Gunneridae</taxon>
        <taxon>Pentapetalae</taxon>
        <taxon>rosids</taxon>
        <taxon>fabids</taxon>
        <taxon>Fagales</taxon>
        <taxon>Fagaceae</taxon>
        <taxon>Castanea</taxon>
    </lineage>
</organism>
<evidence type="ECO:0000313" key="1">
    <source>
        <dbReference type="EMBL" id="KAF3946529.1"/>
    </source>
</evidence>
<accession>A0A8J4VDG1</accession>
<keyword evidence="2" id="KW-1185">Reference proteome</keyword>
<name>A0A8J4VDG1_9ROSI</name>
<sequence>MLPTESNFDAKICICMCAVVCNSCLINWFEVFAGIHKPLRTRSYVKVIKRYSLHLKRDAANTWEVGTAFKPPDVLFSCFLGSMAHDHILEIIYCAVLEKLEQSPAAKEQ</sequence>
<dbReference type="EMBL" id="JRKL02009047">
    <property type="protein sequence ID" value="KAF3946529.1"/>
    <property type="molecule type" value="Genomic_DNA"/>
</dbReference>
<proteinExistence type="predicted"/>
<reference evidence="1" key="1">
    <citation type="submission" date="2020-03" db="EMBL/GenBank/DDBJ databases">
        <title>Castanea mollissima Vanexum genome sequencing.</title>
        <authorList>
            <person name="Staton M."/>
        </authorList>
    </citation>
    <scope>NUCLEOTIDE SEQUENCE</scope>
    <source>
        <tissue evidence="1">Leaf</tissue>
    </source>
</reference>
<dbReference type="OrthoDB" id="10407719at2759"/>
<comment type="caution">
    <text evidence="1">The sequence shown here is derived from an EMBL/GenBank/DDBJ whole genome shotgun (WGS) entry which is preliminary data.</text>
</comment>
<protein>
    <submittedName>
        <fullName evidence="1">Uncharacterized protein</fullName>
    </submittedName>
</protein>